<comment type="catalytic activity">
    <reaction evidence="3">
        <text>dTTP + H2O = dTMP + diphosphate + H(+)</text>
        <dbReference type="Rhea" id="RHEA:28534"/>
        <dbReference type="ChEBI" id="CHEBI:15377"/>
        <dbReference type="ChEBI" id="CHEBI:15378"/>
        <dbReference type="ChEBI" id="CHEBI:33019"/>
        <dbReference type="ChEBI" id="CHEBI:37568"/>
        <dbReference type="ChEBI" id="CHEBI:63528"/>
        <dbReference type="EC" id="3.6.1.9"/>
    </reaction>
</comment>
<dbReference type="OrthoDB" id="9807767at2"/>
<feature type="site" description="Important for substrate specificity" evidence="3">
    <location>
        <position position="70"/>
    </location>
</feature>
<dbReference type="GO" id="GO:0036221">
    <property type="term" value="F:UTP diphosphatase activity"/>
    <property type="evidence" value="ECO:0007669"/>
    <property type="project" value="RHEA"/>
</dbReference>
<dbReference type="PANTHER" id="PTHR43213">
    <property type="entry name" value="BIFUNCTIONAL DTTP/UTP PYROPHOSPHATASE/METHYLTRANSFERASE PROTEIN-RELATED"/>
    <property type="match status" value="1"/>
</dbReference>
<gene>
    <name evidence="4" type="ORF">EI71_00416</name>
</gene>
<keyword evidence="2 3" id="KW-0378">Hydrolase</keyword>
<proteinExistence type="inferred from homology"/>
<comment type="cofactor">
    <cofactor evidence="1 3">
        <name>a divalent metal cation</name>
        <dbReference type="ChEBI" id="CHEBI:60240"/>
    </cofactor>
</comment>
<dbReference type="AlphaFoldDB" id="A0A397S750"/>
<dbReference type="PANTHER" id="PTHR43213:SF5">
    <property type="entry name" value="BIFUNCTIONAL DTTP_UTP PYROPHOSPHATASE_METHYLTRANSFERASE PROTEIN-RELATED"/>
    <property type="match status" value="1"/>
</dbReference>
<feature type="site" description="Important for substrate specificity" evidence="3">
    <location>
        <position position="152"/>
    </location>
</feature>
<comment type="function">
    <text evidence="3">Nucleoside triphosphate pyrophosphatase that hydrolyzes dTTP and UTP. May have a dual role in cell division arrest and in preventing the incorporation of modified nucleotides into cellular nucleic acids.</text>
</comment>
<dbReference type="PIRSF" id="PIRSF006305">
    <property type="entry name" value="Maf"/>
    <property type="match status" value="1"/>
</dbReference>
<dbReference type="InterPro" id="IPR003697">
    <property type="entry name" value="Maf-like"/>
</dbReference>
<keyword evidence="3" id="KW-0963">Cytoplasm</keyword>
<dbReference type="RefSeq" id="WP_119015584.1">
    <property type="nucleotide sequence ID" value="NZ_QXEV01000003.1"/>
</dbReference>
<dbReference type="Proteomes" id="UP000266506">
    <property type="component" value="Unassembled WGS sequence"/>
</dbReference>
<dbReference type="NCBIfam" id="TIGR00172">
    <property type="entry name" value="maf"/>
    <property type="match status" value="1"/>
</dbReference>
<feature type="active site" description="Proton acceptor" evidence="3">
    <location>
        <position position="69"/>
    </location>
</feature>
<evidence type="ECO:0000313" key="5">
    <source>
        <dbReference type="Proteomes" id="UP000266506"/>
    </source>
</evidence>
<dbReference type="InParanoid" id="A0A397S750"/>
<dbReference type="InterPro" id="IPR029001">
    <property type="entry name" value="ITPase-like_fam"/>
</dbReference>
<dbReference type="GO" id="GO:0009117">
    <property type="term" value="P:nucleotide metabolic process"/>
    <property type="evidence" value="ECO:0007669"/>
    <property type="project" value="UniProtKB-KW"/>
</dbReference>
<evidence type="ECO:0000313" key="4">
    <source>
        <dbReference type="EMBL" id="RIA78104.1"/>
    </source>
</evidence>
<comment type="caution">
    <text evidence="3">Lacks conserved residue(s) required for the propagation of feature annotation.</text>
</comment>
<dbReference type="EMBL" id="QXEV01000003">
    <property type="protein sequence ID" value="RIA78104.1"/>
    <property type="molecule type" value="Genomic_DNA"/>
</dbReference>
<comment type="caution">
    <text evidence="4">The sequence shown here is derived from an EMBL/GenBank/DDBJ whole genome shotgun (WGS) entry which is preliminary data.</text>
</comment>
<organism evidence="4 5">
    <name type="scientific">Anaeroplasma bactoclasticum</name>
    <dbReference type="NCBI Taxonomy" id="2088"/>
    <lineage>
        <taxon>Bacteria</taxon>
        <taxon>Bacillati</taxon>
        <taxon>Mycoplasmatota</taxon>
        <taxon>Mollicutes</taxon>
        <taxon>Anaeroplasmatales</taxon>
        <taxon>Anaeroplasmataceae</taxon>
        <taxon>Anaeroplasma</taxon>
    </lineage>
</organism>
<dbReference type="EC" id="3.6.1.9" evidence="3"/>
<dbReference type="HAMAP" id="MF_00528">
    <property type="entry name" value="Maf"/>
    <property type="match status" value="1"/>
</dbReference>
<dbReference type="Gene3D" id="3.90.950.10">
    <property type="match status" value="1"/>
</dbReference>
<keyword evidence="5" id="KW-1185">Reference proteome</keyword>
<comment type="similarity">
    <text evidence="3">Belongs to the Maf family. YhdE subfamily.</text>
</comment>
<sequence>MKDIILKSSSPRRKELLSNMGYSFTIKVYDVDETMDKDKSPYFNVKALGLKKAMVNKEMDYGAILIGCDTIVVLDDKIYGKPKDEKDAYQMLKSLSGKKHQVMSGLAVIYKEHIYNDVEVSDVYFKELSDKDIYDYISTGECFGKAGGYAIQGIGIRLIDHYEGSLNNIIGLPTEKLEKILGEINGMEN</sequence>
<dbReference type="CDD" id="cd00555">
    <property type="entry name" value="Maf"/>
    <property type="match status" value="1"/>
</dbReference>
<accession>A0A397S750</accession>
<name>A0A397S750_9MOLU</name>
<dbReference type="SUPFAM" id="SSF52972">
    <property type="entry name" value="ITPase-like"/>
    <property type="match status" value="1"/>
</dbReference>
<dbReference type="GO" id="GO:0036218">
    <property type="term" value="F:dTTP diphosphatase activity"/>
    <property type="evidence" value="ECO:0007669"/>
    <property type="project" value="RHEA"/>
</dbReference>
<evidence type="ECO:0000256" key="1">
    <source>
        <dbReference type="ARBA" id="ARBA00001968"/>
    </source>
</evidence>
<keyword evidence="3" id="KW-0546">Nucleotide metabolism</keyword>
<evidence type="ECO:0000256" key="3">
    <source>
        <dbReference type="HAMAP-Rule" id="MF_00528"/>
    </source>
</evidence>
<dbReference type="Pfam" id="PF02545">
    <property type="entry name" value="Maf"/>
    <property type="match status" value="1"/>
</dbReference>
<dbReference type="GO" id="GO:0005737">
    <property type="term" value="C:cytoplasm"/>
    <property type="evidence" value="ECO:0007669"/>
    <property type="project" value="UniProtKB-SubCell"/>
</dbReference>
<comment type="catalytic activity">
    <reaction evidence="3">
        <text>UTP + H2O = UMP + diphosphate + H(+)</text>
        <dbReference type="Rhea" id="RHEA:29395"/>
        <dbReference type="ChEBI" id="CHEBI:15377"/>
        <dbReference type="ChEBI" id="CHEBI:15378"/>
        <dbReference type="ChEBI" id="CHEBI:33019"/>
        <dbReference type="ChEBI" id="CHEBI:46398"/>
        <dbReference type="ChEBI" id="CHEBI:57865"/>
        <dbReference type="EC" id="3.6.1.9"/>
    </reaction>
</comment>
<feature type="site" description="Important for substrate specificity" evidence="3">
    <location>
        <position position="12"/>
    </location>
</feature>
<protein>
    <recommendedName>
        <fullName evidence="3">dTTP/UTP pyrophosphatase</fullName>
        <shortName evidence="3">dTTPase/UTPase</shortName>
        <ecNumber evidence="3">3.6.1.9</ecNumber>
    </recommendedName>
    <alternativeName>
        <fullName evidence="3">Nucleoside triphosphate pyrophosphatase</fullName>
    </alternativeName>
    <alternativeName>
        <fullName evidence="3">Nucleotide pyrophosphatase</fullName>
        <shortName evidence="3">Nucleotide PPase</shortName>
    </alternativeName>
</protein>
<reference evidence="4 5" key="1">
    <citation type="submission" date="2018-08" db="EMBL/GenBank/DDBJ databases">
        <title>Genomic Encyclopedia of Archaeal and Bacterial Type Strains, Phase II (KMG-II): from individual species to whole genera.</title>
        <authorList>
            <person name="Goeker M."/>
        </authorList>
    </citation>
    <scope>NUCLEOTIDE SEQUENCE [LARGE SCALE GENOMIC DNA]</scope>
    <source>
        <strain evidence="4 5">ATCC 27112</strain>
    </source>
</reference>
<dbReference type="FunCoup" id="A0A397S750">
    <property type="interactions" value="312"/>
</dbReference>
<comment type="subcellular location">
    <subcellularLocation>
        <location evidence="3">Cytoplasm</location>
    </subcellularLocation>
</comment>
<evidence type="ECO:0000256" key="2">
    <source>
        <dbReference type="ARBA" id="ARBA00022801"/>
    </source>
</evidence>